<name>A0A2X0KZG1_9BASI</name>
<evidence type="ECO:0000313" key="2">
    <source>
        <dbReference type="EMBL" id="SCZ97898.1"/>
    </source>
</evidence>
<feature type="compositionally biased region" description="Low complexity" evidence="1">
    <location>
        <begin position="82"/>
        <end position="92"/>
    </location>
</feature>
<evidence type="ECO:0000256" key="1">
    <source>
        <dbReference type="SAM" id="MobiDB-lite"/>
    </source>
</evidence>
<dbReference type="EMBL" id="FMWP01000094">
    <property type="protein sequence ID" value="SCZ97898.1"/>
    <property type="molecule type" value="Genomic_DNA"/>
</dbReference>
<dbReference type="PANTHER" id="PTHR37849">
    <property type="entry name" value="YALI0E11605P"/>
    <property type="match status" value="1"/>
</dbReference>
<feature type="compositionally biased region" description="Low complexity" evidence="1">
    <location>
        <begin position="53"/>
        <end position="70"/>
    </location>
</feature>
<evidence type="ECO:0000313" key="3">
    <source>
        <dbReference type="Proteomes" id="UP000249723"/>
    </source>
</evidence>
<dbReference type="PANTHER" id="PTHR37849:SF1">
    <property type="entry name" value="YALI0E11605P"/>
    <property type="match status" value="1"/>
</dbReference>
<proteinExistence type="predicted"/>
<accession>A0A2X0KZG1</accession>
<dbReference type="Proteomes" id="UP000249723">
    <property type="component" value="Unassembled WGS sequence"/>
</dbReference>
<feature type="compositionally biased region" description="Pro residues" evidence="1">
    <location>
        <begin position="71"/>
        <end position="81"/>
    </location>
</feature>
<gene>
    <name evidence="2" type="ORF">BZ3500_MVSOF-1268-A1-R1_CHR3-3G06442</name>
</gene>
<dbReference type="AlphaFoldDB" id="A0A2X0KZG1"/>
<sequence>MATRRLSCRLSLLACSTLHHQPTRARTPALALALADAVRCYATQAPQQTVILPDDPTASTPSSTADLTTPAPAPAPAPASPPASSSSTSRLPPLAPEPVPKIAPSPLLTRVQRPIGAFRGGLIGFLLGMTTVGIWGYTHLLQDYMTASKALLDSVQELHLSTEKMTSHIERIEAVEKTVNELSKSSSTNDQIDTLRKEYRKLLEAEHLEVLALKSHVWGMQPDPCPTLAHREQDLQALSRGAATTVRI</sequence>
<organism evidence="2 3">
    <name type="scientific">Microbotryum saponariae</name>
    <dbReference type="NCBI Taxonomy" id="289078"/>
    <lineage>
        <taxon>Eukaryota</taxon>
        <taxon>Fungi</taxon>
        <taxon>Dikarya</taxon>
        <taxon>Basidiomycota</taxon>
        <taxon>Pucciniomycotina</taxon>
        <taxon>Microbotryomycetes</taxon>
        <taxon>Microbotryales</taxon>
        <taxon>Microbotryaceae</taxon>
        <taxon>Microbotryum</taxon>
    </lineage>
</organism>
<protein>
    <submittedName>
        <fullName evidence="2">BZ3500_MvSof-1268-A1-R1_Chr3-3g06442 protein</fullName>
    </submittedName>
</protein>
<keyword evidence="3" id="KW-1185">Reference proteome</keyword>
<feature type="region of interest" description="Disordered" evidence="1">
    <location>
        <begin position="51"/>
        <end position="104"/>
    </location>
</feature>
<reference evidence="3" key="1">
    <citation type="submission" date="2016-10" db="EMBL/GenBank/DDBJ databases">
        <authorList>
            <person name="Jeantristanb JTB J.-T."/>
            <person name="Ricardo R."/>
        </authorList>
    </citation>
    <scope>NUCLEOTIDE SEQUENCE [LARGE SCALE GENOMIC DNA]</scope>
</reference>
<feature type="compositionally biased region" description="Pro residues" evidence="1">
    <location>
        <begin position="93"/>
        <end position="103"/>
    </location>
</feature>
<dbReference type="OrthoDB" id="5331396at2759"/>